<dbReference type="Proteomes" id="UP000548425">
    <property type="component" value="Unassembled WGS sequence"/>
</dbReference>
<keyword evidence="1" id="KW-0472">Membrane</keyword>
<evidence type="ECO:0000313" key="3">
    <source>
        <dbReference type="Proteomes" id="UP000548425"/>
    </source>
</evidence>
<name>A0AAW3VJF2_ACILW</name>
<proteinExistence type="predicted"/>
<sequence>MNSWVVNIIIITILWIVLYGLYRILVVYFARKRMRKMAEQEEQRRVEIREILKNKLIVLNQVAIKIAAEEFMQALLDWKSERTIRETIAPYRPEWGEQEILNCIERSESLINPIIKVYQPVYDVAIQKKIDQPFDLSGYIHSFFTGFYWSEVDYPEIDKPLSKLSELMRGGLSHEEFWETDYYKKHLVPKKVQERMEELRKIGKY</sequence>
<comment type="caution">
    <text evidence="2">The sequence shown here is derived from an EMBL/GenBank/DDBJ whole genome shotgun (WGS) entry which is preliminary data.</text>
</comment>
<evidence type="ECO:0000313" key="2">
    <source>
        <dbReference type="EMBL" id="MBB6364848.1"/>
    </source>
</evidence>
<keyword evidence="1" id="KW-1133">Transmembrane helix</keyword>
<dbReference type="AlphaFoldDB" id="A0AAW3VJF2"/>
<evidence type="ECO:0000256" key="1">
    <source>
        <dbReference type="SAM" id="Phobius"/>
    </source>
</evidence>
<organism evidence="2 3">
    <name type="scientific">Acinetobacter lwoffii</name>
    <dbReference type="NCBI Taxonomy" id="28090"/>
    <lineage>
        <taxon>Bacteria</taxon>
        <taxon>Pseudomonadati</taxon>
        <taxon>Pseudomonadota</taxon>
        <taxon>Gammaproteobacteria</taxon>
        <taxon>Moraxellales</taxon>
        <taxon>Moraxellaceae</taxon>
        <taxon>Acinetobacter</taxon>
    </lineage>
</organism>
<reference evidence="2 3" key="1">
    <citation type="submission" date="2020-08" db="EMBL/GenBank/DDBJ databases">
        <title>Functional genomics of gut bacteria from endangered species of beetles.</title>
        <authorList>
            <person name="Carlos-Shanley C."/>
        </authorList>
    </citation>
    <scope>NUCLEOTIDE SEQUENCE [LARGE SCALE GENOMIC DNA]</scope>
    <source>
        <strain evidence="2 3">S00127</strain>
    </source>
</reference>
<gene>
    <name evidence="2" type="ORF">HNP34_003004</name>
</gene>
<feature type="transmembrane region" description="Helical" evidence="1">
    <location>
        <begin position="6"/>
        <end position="30"/>
    </location>
</feature>
<dbReference type="RefSeq" id="WP_004647761.1">
    <property type="nucleotide sequence ID" value="NZ_BBSQ01000079.1"/>
</dbReference>
<evidence type="ECO:0008006" key="4">
    <source>
        <dbReference type="Google" id="ProtNLM"/>
    </source>
</evidence>
<keyword evidence="1" id="KW-0812">Transmembrane</keyword>
<dbReference type="EMBL" id="JACHLA010000034">
    <property type="protein sequence ID" value="MBB6364848.1"/>
    <property type="molecule type" value="Genomic_DNA"/>
</dbReference>
<accession>A0AAW3VJF2</accession>
<protein>
    <recommendedName>
        <fullName evidence="4">DUF4760 domain-containing protein</fullName>
    </recommendedName>
</protein>